<name>A0A1J5PVN5_9ZZZZ</name>
<feature type="compositionally biased region" description="Basic and acidic residues" evidence="1">
    <location>
        <begin position="47"/>
        <end position="77"/>
    </location>
</feature>
<feature type="region of interest" description="Disordered" evidence="1">
    <location>
        <begin position="34"/>
        <end position="153"/>
    </location>
</feature>
<dbReference type="AntiFam" id="ANF00143">
    <property type="entry name" value="Shadow ORF (opposite mdtB)"/>
</dbReference>
<dbReference type="AlphaFoldDB" id="A0A1J5PVN5"/>
<feature type="region of interest" description="Disordered" evidence="1">
    <location>
        <begin position="689"/>
        <end position="752"/>
    </location>
</feature>
<feature type="compositionally biased region" description="Basic and acidic residues" evidence="1">
    <location>
        <begin position="105"/>
        <end position="139"/>
    </location>
</feature>
<feature type="region of interest" description="Disordered" evidence="1">
    <location>
        <begin position="171"/>
        <end position="240"/>
    </location>
</feature>
<organism evidence="2">
    <name type="scientific">mine drainage metagenome</name>
    <dbReference type="NCBI Taxonomy" id="410659"/>
    <lineage>
        <taxon>unclassified sequences</taxon>
        <taxon>metagenomes</taxon>
        <taxon>ecological metagenomes</taxon>
    </lineage>
</organism>
<accession>A0A1J5PVN5</accession>
<feature type="compositionally biased region" description="Basic and acidic residues" evidence="1">
    <location>
        <begin position="85"/>
        <end position="96"/>
    </location>
</feature>
<sequence length="839" mass="95011">MLLHRLRLLQSGRWDLQRAKGDVLLIKGRDELLAEGGEDDAAEHEDAESRADERPRPGHRAAEQRHVARLQPLDDAHFLFGDLSPHQKSDHRRDEGQGQDEGGAEGEHDGDRHRAPERGARQRNHRQDSGERGQHDRAGPPDGGFDDGFPTRQALGDVSLDLVDQNHRIAHDHAGQRDQPEQRHKAEGLVGDVQPERGADNTQRCREEHQNQAREALQLDHQQGQHDDDHQRKQDENRGVALGGFLERAARLDPVGRIEMVANFLQLRPDLAGHVGRLHAIDDVTAHGDRHVAVAPPDNRLLMGVFDSGDLLQRHRHPVARRHGEVADMAEVEPLRRHRARHHIDLLDAVAHRRHRRTRDQHAHRLRDVLRGEAKRAGSILIDHELQVRRLLVPVELRVLDVFVLLEDVTHLVGDVADGPGIRADHTKLDGKSDRRSEIEAIDADARFGQCPIIHRLLDARLDPLARLHILRNDHDLGERLVRELRIEPEPEARRALADIGRIGRDVLIVLQQRFRLLHRLFGDIERGAFGQPQLQEQFGPLGQREELLLDMAESQDREREDADGCQHHLDAMVDAPLNHAAQNAVDAGFIHRMGIVVVADRDVGQQLDADIGRKDHRHEPGRDQRDRHDPENAAGIFAHGRIGKADRQEAGRRDQRSRQHRKGGGFPGKGCRTHAVPALLHLHHHHLDRDDGVVDQQPERDDQGAERDPVQIERHRIHDDKDDCQHQRHRQGHHDAGAPAQRDERDEQHDRKRLDEGMHEFADRMFDNFRLVGDPVDIDALRHRLHEFSGRTGDILAELQNVGALGRDHADADGGLAFLAHHKARRIDESVGDGGDIA</sequence>
<feature type="compositionally biased region" description="Basic and acidic residues" evidence="1">
    <location>
        <begin position="689"/>
        <end position="727"/>
    </location>
</feature>
<feature type="compositionally biased region" description="Acidic residues" evidence="1">
    <location>
        <begin position="36"/>
        <end position="46"/>
    </location>
</feature>
<evidence type="ECO:0000256" key="1">
    <source>
        <dbReference type="SAM" id="MobiDB-lite"/>
    </source>
</evidence>
<dbReference type="EMBL" id="MLJW01002339">
    <property type="protein sequence ID" value="OIQ74920.1"/>
    <property type="molecule type" value="Genomic_DNA"/>
</dbReference>
<feature type="compositionally biased region" description="Basic and acidic residues" evidence="1">
    <location>
        <begin position="644"/>
        <end position="658"/>
    </location>
</feature>
<comment type="caution">
    <text evidence="2">The sequence shown here is derived from an EMBL/GenBank/DDBJ whole genome shotgun (WGS) entry which is preliminary data.</text>
</comment>
<gene>
    <name evidence="2" type="ORF">GALL_434200</name>
</gene>
<feature type="region of interest" description="Disordered" evidence="1">
    <location>
        <begin position="609"/>
        <end position="673"/>
    </location>
</feature>
<reference evidence="2" key="1">
    <citation type="submission" date="2016-10" db="EMBL/GenBank/DDBJ databases">
        <title>Sequence of Gallionella enrichment culture.</title>
        <authorList>
            <person name="Poehlein A."/>
            <person name="Muehling M."/>
            <person name="Daniel R."/>
        </authorList>
    </citation>
    <scope>NUCLEOTIDE SEQUENCE</scope>
</reference>
<feature type="compositionally biased region" description="Basic and acidic residues" evidence="1">
    <location>
        <begin position="171"/>
        <end position="187"/>
    </location>
</feature>
<feature type="compositionally biased region" description="Basic and acidic residues" evidence="1">
    <location>
        <begin position="223"/>
        <end position="238"/>
    </location>
</feature>
<protein>
    <submittedName>
        <fullName evidence="2">Uncharacterized protein</fullName>
    </submittedName>
</protein>
<feature type="compositionally biased region" description="Basic and acidic residues" evidence="1">
    <location>
        <begin position="194"/>
        <end position="212"/>
    </location>
</feature>
<proteinExistence type="predicted"/>
<feature type="compositionally biased region" description="Basic and acidic residues" evidence="1">
    <location>
        <begin position="611"/>
        <end position="632"/>
    </location>
</feature>
<evidence type="ECO:0000313" key="2">
    <source>
        <dbReference type="EMBL" id="OIQ74920.1"/>
    </source>
</evidence>
<feature type="compositionally biased region" description="Basic and acidic residues" evidence="1">
    <location>
        <begin position="734"/>
        <end position="752"/>
    </location>
</feature>